<feature type="region of interest" description="Disordered" evidence="1">
    <location>
        <begin position="1"/>
        <end position="27"/>
    </location>
</feature>
<dbReference type="AlphaFoldDB" id="K1PIZ7"/>
<gene>
    <name evidence="2" type="ORF">CGI_10003784</name>
</gene>
<accession>K1PIZ7</accession>
<dbReference type="InParanoid" id="K1PIZ7"/>
<reference evidence="2" key="1">
    <citation type="journal article" date="2012" name="Nature">
        <title>The oyster genome reveals stress adaptation and complexity of shell formation.</title>
        <authorList>
            <person name="Zhang G."/>
            <person name="Fang X."/>
            <person name="Guo X."/>
            <person name="Li L."/>
            <person name="Luo R."/>
            <person name="Xu F."/>
            <person name="Yang P."/>
            <person name="Zhang L."/>
            <person name="Wang X."/>
            <person name="Qi H."/>
            <person name="Xiong Z."/>
            <person name="Que H."/>
            <person name="Xie Y."/>
            <person name="Holland P.W."/>
            <person name="Paps J."/>
            <person name="Zhu Y."/>
            <person name="Wu F."/>
            <person name="Chen Y."/>
            <person name="Wang J."/>
            <person name="Peng C."/>
            <person name="Meng J."/>
            <person name="Yang L."/>
            <person name="Liu J."/>
            <person name="Wen B."/>
            <person name="Zhang N."/>
            <person name="Huang Z."/>
            <person name="Zhu Q."/>
            <person name="Feng Y."/>
            <person name="Mount A."/>
            <person name="Hedgecock D."/>
            <person name="Xu Z."/>
            <person name="Liu Y."/>
            <person name="Domazet-Loso T."/>
            <person name="Du Y."/>
            <person name="Sun X."/>
            <person name="Zhang S."/>
            <person name="Liu B."/>
            <person name="Cheng P."/>
            <person name="Jiang X."/>
            <person name="Li J."/>
            <person name="Fan D."/>
            <person name="Wang W."/>
            <person name="Fu W."/>
            <person name="Wang T."/>
            <person name="Wang B."/>
            <person name="Zhang J."/>
            <person name="Peng Z."/>
            <person name="Li Y."/>
            <person name="Li N."/>
            <person name="Wang J."/>
            <person name="Chen M."/>
            <person name="He Y."/>
            <person name="Tan F."/>
            <person name="Song X."/>
            <person name="Zheng Q."/>
            <person name="Huang R."/>
            <person name="Yang H."/>
            <person name="Du X."/>
            <person name="Chen L."/>
            <person name="Yang M."/>
            <person name="Gaffney P.M."/>
            <person name="Wang S."/>
            <person name="Luo L."/>
            <person name="She Z."/>
            <person name="Ming Y."/>
            <person name="Huang W."/>
            <person name="Zhang S."/>
            <person name="Huang B."/>
            <person name="Zhang Y."/>
            <person name="Qu T."/>
            <person name="Ni P."/>
            <person name="Miao G."/>
            <person name="Wang J."/>
            <person name="Wang Q."/>
            <person name="Steinberg C.E."/>
            <person name="Wang H."/>
            <person name="Li N."/>
            <person name="Qian L."/>
            <person name="Zhang G."/>
            <person name="Li Y."/>
            <person name="Yang H."/>
            <person name="Liu X."/>
            <person name="Wang J."/>
            <person name="Yin Y."/>
            <person name="Wang J."/>
        </authorList>
    </citation>
    <scope>NUCLEOTIDE SEQUENCE [LARGE SCALE GENOMIC DNA]</scope>
    <source>
        <strain evidence="2">05x7-T-G4-1.051#20</strain>
    </source>
</reference>
<organism evidence="2">
    <name type="scientific">Magallana gigas</name>
    <name type="common">Pacific oyster</name>
    <name type="synonym">Crassostrea gigas</name>
    <dbReference type="NCBI Taxonomy" id="29159"/>
    <lineage>
        <taxon>Eukaryota</taxon>
        <taxon>Metazoa</taxon>
        <taxon>Spiralia</taxon>
        <taxon>Lophotrochozoa</taxon>
        <taxon>Mollusca</taxon>
        <taxon>Bivalvia</taxon>
        <taxon>Autobranchia</taxon>
        <taxon>Pteriomorphia</taxon>
        <taxon>Ostreida</taxon>
        <taxon>Ostreoidea</taxon>
        <taxon>Ostreidae</taxon>
        <taxon>Magallana</taxon>
    </lineage>
</organism>
<dbReference type="EMBL" id="JH816568">
    <property type="protein sequence ID" value="EKC21543.1"/>
    <property type="molecule type" value="Genomic_DNA"/>
</dbReference>
<evidence type="ECO:0000313" key="2">
    <source>
        <dbReference type="EMBL" id="EKC21543.1"/>
    </source>
</evidence>
<dbReference type="HOGENOM" id="CLU_2707225_0_0_1"/>
<name>K1PIZ7_MAGGI</name>
<sequence>MPLDPVTQARDIYRKEKAKKRRLQTDTTAGEKLEHTLVVSRDQEVVLQEEEAIIITGRLWGKFSTKTDEEYRP</sequence>
<protein>
    <submittedName>
        <fullName evidence="2">Uncharacterized protein</fullName>
    </submittedName>
</protein>
<proteinExistence type="predicted"/>
<evidence type="ECO:0000256" key="1">
    <source>
        <dbReference type="SAM" id="MobiDB-lite"/>
    </source>
</evidence>